<gene>
    <name evidence="2" type="ORF">ND810_05160</name>
</gene>
<dbReference type="RefSeq" id="WP_244288700.1">
    <property type="nucleotide sequence ID" value="NZ_JAMQPS010000001.1"/>
</dbReference>
<dbReference type="EMBL" id="JAMQQD010000001">
    <property type="protein sequence ID" value="MCW7514538.1"/>
    <property type="molecule type" value="Genomic_DNA"/>
</dbReference>
<proteinExistence type="predicted"/>
<organism evidence="2 3">
    <name type="scientific">Leptospira levettii</name>
    <dbReference type="NCBI Taxonomy" id="2023178"/>
    <lineage>
        <taxon>Bacteria</taxon>
        <taxon>Pseudomonadati</taxon>
        <taxon>Spirochaetota</taxon>
        <taxon>Spirochaetia</taxon>
        <taxon>Leptospirales</taxon>
        <taxon>Leptospiraceae</taxon>
        <taxon>Leptospira</taxon>
    </lineage>
</organism>
<evidence type="ECO:0000313" key="2">
    <source>
        <dbReference type="EMBL" id="MCW7514538.1"/>
    </source>
</evidence>
<dbReference type="PROSITE" id="PS51186">
    <property type="entry name" value="GNAT"/>
    <property type="match status" value="1"/>
</dbReference>
<accession>A0AAW5V220</accession>
<comment type="caution">
    <text evidence="2">The sequence shown here is derived from an EMBL/GenBank/DDBJ whole genome shotgun (WGS) entry which is preliminary data.</text>
</comment>
<name>A0AAW5V220_9LEPT</name>
<dbReference type="CDD" id="cd04301">
    <property type="entry name" value="NAT_SF"/>
    <property type="match status" value="1"/>
</dbReference>
<dbReference type="AlphaFoldDB" id="A0AAW5V220"/>
<dbReference type="InterPro" id="IPR016181">
    <property type="entry name" value="Acyl_CoA_acyltransferase"/>
</dbReference>
<protein>
    <submittedName>
        <fullName evidence="2">GNAT family N-acetyltransferase</fullName>
    </submittedName>
</protein>
<dbReference type="InterPro" id="IPR000182">
    <property type="entry name" value="GNAT_dom"/>
</dbReference>
<dbReference type="GO" id="GO:0016747">
    <property type="term" value="F:acyltransferase activity, transferring groups other than amino-acyl groups"/>
    <property type="evidence" value="ECO:0007669"/>
    <property type="project" value="InterPro"/>
</dbReference>
<dbReference type="SUPFAM" id="SSF55729">
    <property type="entry name" value="Acyl-CoA N-acyltransferases (Nat)"/>
    <property type="match status" value="1"/>
</dbReference>
<dbReference type="Gene3D" id="3.40.630.30">
    <property type="match status" value="1"/>
</dbReference>
<sequence length="173" mass="20276">MIHLIYESLLGVKFKFVSQFEFKILSSHDHELISLITNWYYEEWKIPLDKSFAKIKSVLSDETQLQIIMTIDSVPIATGGIYHHVGLLDHQPKFKIHKHWLGLVYTIPEMRRNGYGALLCEQLEFLAKQRRFSELYLFSDTAVDLYARLGWEKVEMVPLGSRLVTVMKKIMNE</sequence>
<dbReference type="Pfam" id="PF00583">
    <property type="entry name" value="Acetyltransf_1"/>
    <property type="match status" value="1"/>
</dbReference>
<evidence type="ECO:0000259" key="1">
    <source>
        <dbReference type="PROSITE" id="PS51186"/>
    </source>
</evidence>
<evidence type="ECO:0000313" key="3">
    <source>
        <dbReference type="Proteomes" id="UP001209694"/>
    </source>
</evidence>
<feature type="domain" description="N-acetyltransferase" evidence="1">
    <location>
        <begin position="20"/>
        <end position="172"/>
    </location>
</feature>
<reference evidence="2" key="1">
    <citation type="submission" date="2022-06" db="EMBL/GenBank/DDBJ databases">
        <title>Leptospira isolates from biofilms formed at urban environments.</title>
        <authorList>
            <person name="Ribeiro P.S."/>
            <person name="Sousa T."/>
            <person name="Carvalho N."/>
            <person name="Aburjaile F."/>
            <person name="Neves F."/>
            <person name="Oliveira D."/>
            <person name="Blanco L."/>
            <person name="Lima J."/>
            <person name="Costa F."/>
            <person name="Brenig B."/>
            <person name="Soares S."/>
            <person name="Ramos R."/>
            <person name="Goes-Neto A."/>
            <person name="Matiuzzi M."/>
            <person name="Azevedo V."/>
            <person name="Ristow P."/>
        </authorList>
    </citation>
    <scope>NUCLEOTIDE SEQUENCE</scope>
    <source>
        <strain evidence="2">VSF7</strain>
    </source>
</reference>
<dbReference type="Proteomes" id="UP001209694">
    <property type="component" value="Unassembled WGS sequence"/>
</dbReference>